<evidence type="ECO:0000256" key="9">
    <source>
        <dbReference type="PROSITE-ProRule" id="PRU00175"/>
    </source>
</evidence>
<feature type="region of interest" description="Disordered" evidence="10">
    <location>
        <begin position="1"/>
        <end position="29"/>
    </location>
</feature>
<reference evidence="12" key="2">
    <citation type="submission" date="2025-08" db="UniProtKB">
        <authorList>
            <consortium name="Ensembl"/>
        </authorList>
    </citation>
    <scope>IDENTIFICATION</scope>
    <source>
        <strain evidence="12">Guanapo</strain>
    </source>
</reference>
<dbReference type="SMART" id="SM00184">
    <property type="entry name" value="RING"/>
    <property type="match status" value="1"/>
</dbReference>
<dbReference type="SUPFAM" id="SSF57850">
    <property type="entry name" value="RING/U-box"/>
    <property type="match status" value="1"/>
</dbReference>
<dbReference type="GO" id="GO:0008270">
    <property type="term" value="F:zinc ion binding"/>
    <property type="evidence" value="ECO:0007669"/>
    <property type="project" value="UniProtKB-KW"/>
</dbReference>
<sequence>MSAIKVALQHSPKGGRRKTSKTMSADVSPDSKCPICLDIFHNMSYLDRCLHKFCFRCILEWSKNKPECPLCKQPSEYVSSHCHCLFPH</sequence>
<dbReference type="GO" id="GO:0006513">
    <property type="term" value="P:protein monoubiquitination"/>
    <property type="evidence" value="ECO:0007669"/>
    <property type="project" value="TreeGrafter"/>
</dbReference>
<dbReference type="EC" id="2.3.2.27" evidence="2"/>
<name>A0A3P9NGF0_POERE</name>
<organism evidence="12 13">
    <name type="scientific">Poecilia reticulata</name>
    <name type="common">Guppy</name>
    <name type="synonym">Acanthophacelus reticulatus</name>
    <dbReference type="NCBI Taxonomy" id="8081"/>
    <lineage>
        <taxon>Eukaryota</taxon>
        <taxon>Metazoa</taxon>
        <taxon>Chordata</taxon>
        <taxon>Craniata</taxon>
        <taxon>Vertebrata</taxon>
        <taxon>Euteleostomi</taxon>
        <taxon>Actinopterygii</taxon>
        <taxon>Neopterygii</taxon>
        <taxon>Teleostei</taxon>
        <taxon>Neoteleostei</taxon>
        <taxon>Acanthomorphata</taxon>
        <taxon>Ovalentaria</taxon>
        <taxon>Atherinomorphae</taxon>
        <taxon>Cyprinodontiformes</taxon>
        <taxon>Poeciliidae</taxon>
        <taxon>Poeciliinae</taxon>
        <taxon>Poecilia</taxon>
    </lineage>
</organism>
<evidence type="ECO:0000256" key="7">
    <source>
        <dbReference type="ARBA" id="ARBA00023015"/>
    </source>
</evidence>
<evidence type="ECO:0000313" key="12">
    <source>
        <dbReference type="Ensembl" id="ENSPREP00000008624.1"/>
    </source>
</evidence>
<keyword evidence="5 9" id="KW-0863">Zinc-finger</keyword>
<dbReference type="InterPro" id="IPR013083">
    <property type="entry name" value="Znf_RING/FYVE/PHD"/>
</dbReference>
<dbReference type="InterPro" id="IPR001841">
    <property type="entry name" value="Znf_RING"/>
</dbReference>
<dbReference type="PANTHER" id="PTHR46077:SF1">
    <property type="entry name" value="TOP1 BINDING ARGININE_SERINE RICH PROTEIN, E3 UBIQUITIN LIGASE"/>
    <property type="match status" value="1"/>
</dbReference>
<dbReference type="GO" id="GO:0061630">
    <property type="term" value="F:ubiquitin protein ligase activity"/>
    <property type="evidence" value="ECO:0007669"/>
    <property type="project" value="UniProtKB-EC"/>
</dbReference>
<dbReference type="Gene3D" id="3.30.40.10">
    <property type="entry name" value="Zinc/RING finger domain, C3HC4 (zinc finger)"/>
    <property type="match status" value="1"/>
</dbReference>
<keyword evidence="6" id="KW-0862">Zinc</keyword>
<dbReference type="Bgee" id="ENSPREG00000005897">
    <property type="expression patterns" value="Expressed in caudal fin and 1 other cell type or tissue"/>
</dbReference>
<dbReference type="InterPro" id="IPR017907">
    <property type="entry name" value="Znf_RING_CS"/>
</dbReference>
<dbReference type="GO" id="GO:0000209">
    <property type="term" value="P:protein polyubiquitination"/>
    <property type="evidence" value="ECO:0007669"/>
    <property type="project" value="TreeGrafter"/>
</dbReference>
<keyword evidence="8" id="KW-0804">Transcription</keyword>
<dbReference type="STRING" id="8081.ENSPREP00000008624"/>
<dbReference type="GeneTree" id="ENSGT00530000064170"/>
<protein>
    <recommendedName>
        <fullName evidence="2">RING-type E3 ubiquitin transferase</fullName>
        <ecNumber evidence="2">2.3.2.27</ecNumber>
    </recommendedName>
</protein>
<evidence type="ECO:0000256" key="8">
    <source>
        <dbReference type="ARBA" id="ARBA00023163"/>
    </source>
</evidence>
<dbReference type="PROSITE" id="PS00518">
    <property type="entry name" value="ZF_RING_1"/>
    <property type="match status" value="1"/>
</dbReference>
<evidence type="ECO:0000256" key="2">
    <source>
        <dbReference type="ARBA" id="ARBA00012483"/>
    </source>
</evidence>
<comment type="catalytic activity">
    <reaction evidence="1">
        <text>S-ubiquitinyl-[E2 ubiquitin-conjugating enzyme]-L-cysteine + [acceptor protein]-L-lysine = [E2 ubiquitin-conjugating enzyme]-L-cysteine + N(6)-ubiquitinyl-[acceptor protein]-L-lysine.</text>
        <dbReference type="EC" id="2.3.2.27"/>
    </reaction>
</comment>
<evidence type="ECO:0000256" key="5">
    <source>
        <dbReference type="ARBA" id="ARBA00022771"/>
    </source>
</evidence>
<accession>A0A3P9NGF0</accession>
<dbReference type="Proteomes" id="UP000242638">
    <property type="component" value="Unassembled WGS sequence"/>
</dbReference>
<evidence type="ECO:0000256" key="6">
    <source>
        <dbReference type="ARBA" id="ARBA00022833"/>
    </source>
</evidence>
<keyword evidence="4" id="KW-0479">Metal-binding</keyword>
<dbReference type="Pfam" id="PF13923">
    <property type="entry name" value="zf-C3HC4_2"/>
    <property type="match status" value="1"/>
</dbReference>
<keyword evidence="7" id="KW-0805">Transcription regulation</keyword>
<dbReference type="OMA" id="DIMCTIC"/>
<reference evidence="13" key="1">
    <citation type="submission" date="2013-11" db="EMBL/GenBank/DDBJ databases">
        <title>The genomic landscape of the Guanapo guppy.</title>
        <authorList>
            <person name="Kuenstner A."/>
            <person name="Dreyer C."/>
        </authorList>
    </citation>
    <scope>NUCLEOTIDE SEQUENCE</scope>
    <source>
        <strain evidence="13">Guanapo</strain>
    </source>
</reference>
<dbReference type="PANTHER" id="PTHR46077">
    <property type="entry name" value="E3 UBIQUITIN-PROTEIN LIGASE TOPORS"/>
    <property type="match status" value="1"/>
</dbReference>
<evidence type="ECO:0000313" key="13">
    <source>
        <dbReference type="Proteomes" id="UP000242638"/>
    </source>
</evidence>
<evidence type="ECO:0000256" key="1">
    <source>
        <dbReference type="ARBA" id="ARBA00000900"/>
    </source>
</evidence>
<evidence type="ECO:0000256" key="4">
    <source>
        <dbReference type="ARBA" id="ARBA00022723"/>
    </source>
</evidence>
<keyword evidence="3" id="KW-0808">Transferase</keyword>
<evidence type="ECO:0000256" key="3">
    <source>
        <dbReference type="ARBA" id="ARBA00022679"/>
    </source>
</evidence>
<proteinExistence type="predicted"/>
<feature type="domain" description="RING-type" evidence="11">
    <location>
        <begin position="33"/>
        <end position="72"/>
    </location>
</feature>
<dbReference type="AlphaFoldDB" id="A0A3P9NGF0"/>
<dbReference type="Ensembl" id="ENSPRET00000008725.1">
    <property type="protein sequence ID" value="ENSPREP00000008624.1"/>
    <property type="gene ID" value="ENSPREG00000005897.1"/>
</dbReference>
<evidence type="ECO:0000256" key="10">
    <source>
        <dbReference type="SAM" id="MobiDB-lite"/>
    </source>
</evidence>
<reference evidence="12" key="3">
    <citation type="submission" date="2025-09" db="UniProtKB">
        <authorList>
            <consortium name="Ensembl"/>
        </authorList>
    </citation>
    <scope>IDENTIFICATION</scope>
    <source>
        <strain evidence="12">Guanapo</strain>
    </source>
</reference>
<keyword evidence="13" id="KW-1185">Reference proteome</keyword>
<evidence type="ECO:0000259" key="11">
    <source>
        <dbReference type="PROSITE" id="PS50089"/>
    </source>
</evidence>
<dbReference type="PROSITE" id="PS50089">
    <property type="entry name" value="ZF_RING_2"/>
    <property type="match status" value="1"/>
</dbReference>